<proteinExistence type="inferred from homology"/>
<dbReference type="EC" id="2.7.4.25" evidence="8"/>
<evidence type="ECO:0000256" key="2">
    <source>
        <dbReference type="ARBA" id="ARBA00022679"/>
    </source>
</evidence>
<comment type="similarity">
    <text evidence="1 8">Belongs to the cytidylate kinase family. Type 1 subfamily.</text>
</comment>
<dbReference type="RefSeq" id="WP_068749064.1">
    <property type="nucleotide sequence ID" value="NZ_LOHZ01000042.1"/>
</dbReference>
<dbReference type="InterPro" id="IPR003136">
    <property type="entry name" value="Cytidylate_kin"/>
</dbReference>
<sequence>MGKSLKIAIDGPAGSGKSTIAKILAEKLSLLYIDTGAMYRAITFKALQSGRFSTKDIIDIAENSQIIFDKGRIYLDGMDVTEEIRKPEIDEKVSITASIPEVRERLVMLQRKMAAEQGVVMDGRDIGTVVLPDADYKFFLTANIEERAIRRYNELLKKGVFKSFQEVKEEIIRRDKNDAERECSPFKKAEDAVEIDTTDKDINTVVKELMEYIKKG</sequence>
<dbReference type="PANTHER" id="PTHR21299">
    <property type="entry name" value="CYTIDYLATE KINASE/PANTOATE-BETA-ALANINE LIGASE"/>
    <property type="match status" value="1"/>
</dbReference>
<accession>A0A162M8L1</accession>
<feature type="binding site" evidence="8">
    <location>
        <begin position="11"/>
        <end position="19"/>
    </location>
    <ligand>
        <name>ATP</name>
        <dbReference type="ChEBI" id="CHEBI:30616"/>
    </ligand>
</feature>
<dbReference type="GO" id="GO:0006220">
    <property type="term" value="P:pyrimidine nucleotide metabolic process"/>
    <property type="evidence" value="ECO:0007669"/>
    <property type="project" value="UniProtKB-UniRule"/>
</dbReference>
<comment type="catalytic activity">
    <reaction evidence="6 8">
        <text>dCMP + ATP = dCDP + ADP</text>
        <dbReference type="Rhea" id="RHEA:25094"/>
        <dbReference type="ChEBI" id="CHEBI:30616"/>
        <dbReference type="ChEBI" id="CHEBI:57566"/>
        <dbReference type="ChEBI" id="CHEBI:58593"/>
        <dbReference type="ChEBI" id="CHEBI:456216"/>
        <dbReference type="EC" id="2.7.4.25"/>
    </reaction>
</comment>
<evidence type="ECO:0000256" key="4">
    <source>
        <dbReference type="ARBA" id="ARBA00022777"/>
    </source>
</evidence>
<dbReference type="GO" id="GO:0036430">
    <property type="term" value="F:CMP kinase activity"/>
    <property type="evidence" value="ECO:0007669"/>
    <property type="project" value="RHEA"/>
</dbReference>
<feature type="domain" description="Cytidylate kinase" evidence="9">
    <location>
        <begin position="7"/>
        <end position="214"/>
    </location>
</feature>
<dbReference type="AlphaFoldDB" id="A0A162M8L1"/>
<evidence type="ECO:0000256" key="5">
    <source>
        <dbReference type="ARBA" id="ARBA00022840"/>
    </source>
</evidence>
<evidence type="ECO:0000259" key="9">
    <source>
        <dbReference type="Pfam" id="PF02224"/>
    </source>
</evidence>
<name>A0A162M8L1_9FIRM</name>
<comment type="catalytic activity">
    <reaction evidence="7 8">
        <text>CMP + ATP = CDP + ADP</text>
        <dbReference type="Rhea" id="RHEA:11600"/>
        <dbReference type="ChEBI" id="CHEBI:30616"/>
        <dbReference type="ChEBI" id="CHEBI:58069"/>
        <dbReference type="ChEBI" id="CHEBI:60377"/>
        <dbReference type="ChEBI" id="CHEBI:456216"/>
        <dbReference type="EC" id="2.7.4.25"/>
    </reaction>
</comment>
<dbReference type="PANTHER" id="PTHR21299:SF2">
    <property type="entry name" value="CYTIDYLATE KINASE"/>
    <property type="match status" value="1"/>
</dbReference>
<gene>
    <name evidence="8 10" type="primary">cmk</name>
    <name evidence="10" type="ORF">ATZ99_19680</name>
</gene>
<dbReference type="InterPro" id="IPR027417">
    <property type="entry name" value="P-loop_NTPase"/>
</dbReference>
<dbReference type="Proteomes" id="UP000075737">
    <property type="component" value="Unassembled WGS sequence"/>
</dbReference>
<protein>
    <recommendedName>
        <fullName evidence="8">Cytidylate kinase</fullName>
        <shortName evidence="8">CK</shortName>
        <ecNumber evidence="8">2.7.4.25</ecNumber>
    </recommendedName>
    <alternativeName>
        <fullName evidence="8">Cytidine monophosphate kinase</fullName>
        <shortName evidence="8">CMP kinase</shortName>
    </alternativeName>
</protein>
<reference evidence="10 11" key="1">
    <citation type="submission" date="2015-12" db="EMBL/GenBank/DDBJ databases">
        <title>Draft genome of Thermovenabulum gondwanense isolated from a red thermophilic microbial mat colonisisng an outflow channel of a bore well.</title>
        <authorList>
            <person name="Patel B.K."/>
        </authorList>
    </citation>
    <scope>NUCLEOTIDE SEQUENCE [LARGE SCALE GENOMIC DNA]</scope>
    <source>
        <strain evidence="10 11">R270</strain>
    </source>
</reference>
<keyword evidence="8" id="KW-0963">Cytoplasm</keyword>
<dbReference type="InterPro" id="IPR011994">
    <property type="entry name" value="Cytidylate_kinase_dom"/>
</dbReference>
<dbReference type="Gene3D" id="3.40.50.300">
    <property type="entry name" value="P-loop containing nucleotide triphosphate hydrolases"/>
    <property type="match status" value="1"/>
</dbReference>
<comment type="caution">
    <text evidence="10">The sequence shown here is derived from an EMBL/GenBank/DDBJ whole genome shotgun (WGS) entry which is preliminary data.</text>
</comment>
<dbReference type="GO" id="GO:0036431">
    <property type="term" value="F:dCMP kinase activity"/>
    <property type="evidence" value="ECO:0007669"/>
    <property type="project" value="InterPro"/>
</dbReference>
<dbReference type="STRING" id="520767.ATZ99_19680"/>
<dbReference type="GO" id="GO:0015949">
    <property type="term" value="P:nucleobase-containing small molecule interconversion"/>
    <property type="evidence" value="ECO:0007669"/>
    <property type="project" value="TreeGrafter"/>
</dbReference>
<dbReference type="EMBL" id="LOHZ01000042">
    <property type="protein sequence ID" value="KYO64532.1"/>
    <property type="molecule type" value="Genomic_DNA"/>
</dbReference>
<dbReference type="HAMAP" id="MF_00238">
    <property type="entry name" value="Cytidyl_kinase_type1"/>
    <property type="match status" value="1"/>
</dbReference>
<comment type="subcellular location">
    <subcellularLocation>
        <location evidence="8">Cytoplasm</location>
    </subcellularLocation>
</comment>
<organism evidence="10 11">
    <name type="scientific">Thermovenabulum gondwanense</name>
    <dbReference type="NCBI Taxonomy" id="520767"/>
    <lineage>
        <taxon>Bacteria</taxon>
        <taxon>Bacillati</taxon>
        <taxon>Bacillota</taxon>
        <taxon>Clostridia</taxon>
        <taxon>Thermosediminibacterales</taxon>
        <taxon>Thermosediminibacteraceae</taxon>
        <taxon>Thermovenabulum</taxon>
    </lineage>
</organism>
<dbReference type="GO" id="GO:0005524">
    <property type="term" value="F:ATP binding"/>
    <property type="evidence" value="ECO:0007669"/>
    <property type="project" value="UniProtKB-UniRule"/>
</dbReference>
<evidence type="ECO:0000313" key="11">
    <source>
        <dbReference type="Proteomes" id="UP000075737"/>
    </source>
</evidence>
<evidence type="ECO:0000256" key="7">
    <source>
        <dbReference type="ARBA" id="ARBA00048478"/>
    </source>
</evidence>
<keyword evidence="11" id="KW-1185">Reference proteome</keyword>
<keyword evidence="3 8" id="KW-0547">Nucleotide-binding</keyword>
<dbReference type="GO" id="GO:0005829">
    <property type="term" value="C:cytosol"/>
    <property type="evidence" value="ECO:0007669"/>
    <property type="project" value="TreeGrafter"/>
</dbReference>
<keyword evidence="5 8" id="KW-0067">ATP-binding</keyword>
<dbReference type="NCBIfam" id="TIGR00017">
    <property type="entry name" value="cmk"/>
    <property type="match status" value="1"/>
</dbReference>
<dbReference type="SUPFAM" id="SSF52540">
    <property type="entry name" value="P-loop containing nucleoside triphosphate hydrolases"/>
    <property type="match status" value="1"/>
</dbReference>
<dbReference type="CDD" id="cd02020">
    <property type="entry name" value="CMPK"/>
    <property type="match status" value="1"/>
</dbReference>
<keyword evidence="4 8" id="KW-0418">Kinase</keyword>
<evidence type="ECO:0000256" key="1">
    <source>
        <dbReference type="ARBA" id="ARBA00009427"/>
    </source>
</evidence>
<evidence type="ECO:0000313" key="10">
    <source>
        <dbReference type="EMBL" id="KYO64532.1"/>
    </source>
</evidence>
<dbReference type="PATRIC" id="fig|520767.4.peg.2089"/>
<dbReference type="OrthoDB" id="9807434at2"/>
<evidence type="ECO:0000256" key="8">
    <source>
        <dbReference type="HAMAP-Rule" id="MF_00238"/>
    </source>
</evidence>
<evidence type="ECO:0000256" key="3">
    <source>
        <dbReference type="ARBA" id="ARBA00022741"/>
    </source>
</evidence>
<dbReference type="Pfam" id="PF02224">
    <property type="entry name" value="Cytidylate_kin"/>
    <property type="match status" value="1"/>
</dbReference>
<evidence type="ECO:0000256" key="6">
    <source>
        <dbReference type="ARBA" id="ARBA00047615"/>
    </source>
</evidence>
<keyword evidence="2 8" id="KW-0808">Transferase</keyword>